<dbReference type="Proteomes" id="UP000218628">
    <property type="component" value="Plasmid unnamed"/>
</dbReference>
<feature type="compositionally biased region" description="Low complexity" evidence="1">
    <location>
        <begin position="25"/>
        <end position="62"/>
    </location>
</feature>
<dbReference type="PROSITE" id="PS51257">
    <property type="entry name" value="PROKAR_LIPOPROTEIN"/>
    <property type="match status" value="1"/>
</dbReference>
<evidence type="ECO:0000313" key="4">
    <source>
        <dbReference type="Proteomes" id="UP000218628"/>
    </source>
</evidence>
<dbReference type="AlphaFoldDB" id="A0A291DCF3"/>
<keyword evidence="3" id="KW-0614">Plasmid</keyword>
<evidence type="ECO:0000313" key="3">
    <source>
        <dbReference type="EMBL" id="ATF62176.1"/>
    </source>
</evidence>
<sequence>MKKGITPAVLTLAVALLATGCAGSAKTETATASPSPTVTATTAEPTVSPTATTTAKPTPTVSIDPSPLAGVGVGEQQPSSEAVLTSITDEDRARAVDTAKAIVTAYTSGKDYKEWSDELFPLIDPELQNQFGSKTKTDILKGKVTGATIANDPTLETAMGENPYWVTVAVAVEGGISPQYFVRVHRTADRPTKWKAANILEPQGFNSFVKARTQKK</sequence>
<evidence type="ECO:0000256" key="2">
    <source>
        <dbReference type="SAM" id="SignalP"/>
    </source>
</evidence>
<organism evidence="3 4">
    <name type="scientific">Rothia mucilaginosa</name>
    <dbReference type="NCBI Taxonomy" id="43675"/>
    <lineage>
        <taxon>Bacteria</taxon>
        <taxon>Bacillati</taxon>
        <taxon>Actinomycetota</taxon>
        <taxon>Actinomycetes</taxon>
        <taxon>Micrococcales</taxon>
        <taxon>Micrococcaceae</taxon>
        <taxon>Rothia</taxon>
    </lineage>
</organism>
<protein>
    <submittedName>
        <fullName evidence="3">Carbonic anhydrase</fullName>
    </submittedName>
</protein>
<geneLocation type="plasmid" evidence="3">
    <name>unnamed</name>
</geneLocation>
<feature type="region of interest" description="Disordered" evidence="1">
    <location>
        <begin position="25"/>
        <end position="63"/>
    </location>
</feature>
<feature type="signal peptide" evidence="2">
    <location>
        <begin position="1"/>
        <end position="27"/>
    </location>
</feature>
<feature type="chain" id="PRO_5038590292" evidence="2">
    <location>
        <begin position="28"/>
        <end position="216"/>
    </location>
</feature>
<proteinExistence type="predicted"/>
<evidence type="ECO:0000256" key="1">
    <source>
        <dbReference type="SAM" id="MobiDB-lite"/>
    </source>
</evidence>
<reference evidence="4" key="1">
    <citation type="submission" date="2017-09" db="EMBL/GenBank/DDBJ databases">
        <title>FDA dAtabase for Regulatory Grade micrObial Sequences (FDA-ARGOS): Supporting development and validation of Infectious Disease Dx tests.</title>
        <authorList>
            <person name="Minogue T."/>
            <person name="Wolcott M."/>
            <person name="Wasieloski L."/>
            <person name="Aguilar W."/>
            <person name="Moore D."/>
            <person name="Tallon L."/>
            <person name="Sadzewicz L."/>
            <person name="Ott S."/>
            <person name="Zhao X."/>
            <person name="Nagaraj S."/>
            <person name="Vavikolanu K."/>
            <person name="Aluvathingal J."/>
            <person name="Nadendla S."/>
            <person name="Sichtig H."/>
        </authorList>
    </citation>
    <scope>NUCLEOTIDE SEQUENCE [LARGE SCALE GENOMIC DNA]</scope>
    <source>
        <strain evidence="4">FDAARGOS_369</strain>
        <plasmid evidence="4">Plasmid unnamed</plasmid>
    </source>
</reference>
<keyword evidence="2" id="KW-0732">Signal</keyword>
<accession>A0A291DCF3</accession>
<gene>
    <name evidence="3" type="ORF">CO690_00165</name>
</gene>
<name>A0A291DCF3_9MICC</name>
<dbReference type="EMBL" id="CP023509">
    <property type="protein sequence ID" value="ATF62176.1"/>
    <property type="molecule type" value="Genomic_DNA"/>
</dbReference>